<accession>A9CZN0</accession>
<dbReference type="PANTHER" id="PTHR43459:SF1">
    <property type="entry name" value="EG:BACN32G11.4 PROTEIN"/>
    <property type="match status" value="1"/>
</dbReference>
<keyword evidence="2" id="KW-0456">Lyase</keyword>
<proteinExistence type="inferred from homology"/>
<dbReference type="Gene3D" id="1.10.12.10">
    <property type="entry name" value="Lyase 2-enoyl-coa Hydratase, Chain A, domain 2"/>
    <property type="match status" value="1"/>
</dbReference>
<dbReference type="EC" id="4.2.1.17" evidence="2"/>
<protein>
    <submittedName>
        <fullName evidence="2">Enoyl-CoA hydratase/carnithine racemase</fullName>
        <ecNumber evidence="2">4.2.1.17</ecNumber>
    </submittedName>
</protein>
<dbReference type="Gene3D" id="3.90.226.10">
    <property type="entry name" value="2-enoyl-CoA Hydratase, Chain A, domain 1"/>
    <property type="match status" value="1"/>
</dbReference>
<reference evidence="2 3" key="1">
    <citation type="submission" date="2007-10" db="EMBL/GenBank/DDBJ databases">
        <authorList>
            <person name="Wagner-Dobler I."/>
            <person name="Ferriera S."/>
            <person name="Johnson J."/>
            <person name="Kravitz S."/>
            <person name="Beeson K."/>
            <person name="Sutton G."/>
            <person name="Rogers Y.-H."/>
            <person name="Friedman R."/>
            <person name="Frazier M."/>
            <person name="Venter J.C."/>
        </authorList>
    </citation>
    <scope>NUCLEOTIDE SEQUENCE [LARGE SCALE GENOMIC DNA]</scope>
    <source>
        <strain evidence="2 3">DFL-43</strain>
    </source>
</reference>
<dbReference type="Proteomes" id="UP000004291">
    <property type="component" value="Chromosome"/>
</dbReference>
<dbReference type="eggNOG" id="COG1024">
    <property type="taxonomic scope" value="Bacteria"/>
</dbReference>
<dbReference type="InterPro" id="IPR014748">
    <property type="entry name" value="Enoyl-CoA_hydra_C"/>
</dbReference>
<dbReference type="InterPro" id="IPR029045">
    <property type="entry name" value="ClpP/crotonase-like_dom_sf"/>
</dbReference>
<evidence type="ECO:0000256" key="1">
    <source>
        <dbReference type="ARBA" id="ARBA00005254"/>
    </source>
</evidence>
<dbReference type="CDD" id="cd06558">
    <property type="entry name" value="crotonase-like"/>
    <property type="match status" value="1"/>
</dbReference>
<dbReference type="PANTHER" id="PTHR43459">
    <property type="entry name" value="ENOYL-COA HYDRATASE"/>
    <property type="match status" value="1"/>
</dbReference>
<dbReference type="RefSeq" id="WP_007196062.1">
    <property type="nucleotide sequence ID" value="NZ_CM002917.1"/>
</dbReference>
<dbReference type="OrthoDB" id="9775794at2"/>
<name>A9CZN0_HOEPD</name>
<sequence>MTSPADPTASPPVLLDVTGRIARITLNRPERGNALNQPMADGLLDAVLHSANDPEVRCVVLTGAGKMFCVGGDIGDFADNSASIGEFLGRLAGTLHQTMTLLVSMKKPLICLVNGPAAGAGLSMAMCGDVVLAHPSAHFTAAYLGIGLTPDGGMTWLLPRLVGMRQAQDIILTNRRVEAAEAAAIGIVTRVVEDAALEREGSELAARLALGAVASMGTARKLLHESFASGFASQMDRELSAIAQAGKSPEGREGVKAFLERRSPDFKNAL</sequence>
<dbReference type="Pfam" id="PF00378">
    <property type="entry name" value="ECH_1"/>
    <property type="match status" value="1"/>
</dbReference>
<dbReference type="InterPro" id="IPR001753">
    <property type="entry name" value="Enoyl-CoA_hydra/iso"/>
</dbReference>
<dbReference type="GO" id="GO:0004300">
    <property type="term" value="F:enoyl-CoA hydratase activity"/>
    <property type="evidence" value="ECO:0007669"/>
    <property type="project" value="UniProtKB-EC"/>
</dbReference>
<dbReference type="EMBL" id="ABIA03000002">
    <property type="protein sequence ID" value="EDQ34801.1"/>
    <property type="molecule type" value="Genomic_DNA"/>
</dbReference>
<dbReference type="SUPFAM" id="SSF52096">
    <property type="entry name" value="ClpP/crotonase"/>
    <property type="match status" value="1"/>
</dbReference>
<evidence type="ECO:0000313" key="3">
    <source>
        <dbReference type="Proteomes" id="UP000004291"/>
    </source>
</evidence>
<gene>
    <name evidence="2" type="ORF">HPDFL43_01350</name>
</gene>
<comment type="similarity">
    <text evidence="1">Belongs to the enoyl-CoA hydratase/isomerase family.</text>
</comment>
<keyword evidence="3" id="KW-1185">Reference proteome</keyword>
<dbReference type="HOGENOM" id="CLU_009834_7_2_5"/>
<dbReference type="AlphaFoldDB" id="A9CZN0"/>
<reference evidence="2 3" key="2">
    <citation type="submission" date="2012-06" db="EMBL/GenBank/DDBJ databases">
        <authorList>
            <person name="Fiebig A."/>
        </authorList>
    </citation>
    <scope>NUCLEOTIDE SEQUENCE [LARGE SCALE GENOMIC DNA]</scope>
    <source>
        <strain evidence="2 3">DFL-43</strain>
    </source>
</reference>
<dbReference type="STRING" id="411684.HPDFL43_01350"/>
<organism evidence="2 3">
    <name type="scientific">Hoeflea phototrophica (strain DSM 17068 / NCIMB 14078 / DFL-43)</name>
    <dbReference type="NCBI Taxonomy" id="411684"/>
    <lineage>
        <taxon>Bacteria</taxon>
        <taxon>Pseudomonadati</taxon>
        <taxon>Pseudomonadota</taxon>
        <taxon>Alphaproteobacteria</taxon>
        <taxon>Hyphomicrobiales</taxon>
        <taxon>Rhizobiaceae</taxon>
        <taxon>Hoeflea</taxon>
    </lineage>
</organism>
<comment type="caution">
    <text evidence="2">The sequence shown here is derived from an EMBL/GenBank/DDBJ whole genome shotgun (WGS) entry which is preliminary data.</text>
</comment>
<evidence type="ECO:0000313" key="2">
    <source>
        <dbReference type="EMBL" id="EDQ34801.1"/>
    </source>
</evidence>